<proteinExistence type="predicted"/>
<accession>A0A6A5W141</accession>
<dbReference type="InterPro" id="IPR013948">
    <property type="entry name" value="DNA_replication_reg_Sld3_C"/>
</dbReference>
<feature type="compositionally biased region" description="Basic and acidic residues" evidence="1">
    <location>
        <begin position="534"/>
        <end position="544"/>
    </location>
</feature>
<feature type="compositionally biased region" description="Polar residues" evidence="1">
    <location>
        <begin position="208"/>
        <end position="221"/>
    </location>
</feature>
<feature type="compositionally biased region" description="Polar residues" evidence="1">
    <location>
        <begin position="555"/>
        <end position="578"/>
    </location>
</feature>
<dbReference type="Pfam" id="PF08639">
    <property type="entry name" value="Sld3_STD"/>
    <property type="match status" value="1"/>
</dbReference>
<evidence type="ECO:0000256" key="1">
    <source>
        <dbReference type="SAM" id="MobiDB-lite"/>
    </source>
</evidence>
<dbReference type="AlphaFoldDB" id="A0A6A5W141"/>
<name>A0A6A5W141_9PLEO</name>
<dbReference type="InterPro" id="IPR042511">
    <property type="entry name" value="Sld3"/>
</dbReference>
<keyword evidence="4" id="KW-1185">Reference proteome</keyword>
<reference evidence="3" key="1">
    <citation type="journal article" date="2020" name="Stud. Mycol.">
        <title>101 Dothideomycetes genomes: a test case for predicting lifestyles and emergence of pathogens.</title>
        <authorList>
            <person name="Haridas S."/>
            <person name="Albert R."/>
            <person name="Binder M."/>
            <person name="Bloem J."/>
            <person name="Labutti K."/>
            <person name="Salamov A."/>
            <person name="Andreopoulos B."/>
            <person name="Baker S."/>
            <person name="Barry K."/>
            <person name="Bills G."/>
            <person name="Bluhm B."/>
            <person name="Cannon C."/>
            <person name="Castanera R."/>
            <person name="Culley D."/>
            <person name="Daum C."/>
            <person name="Ezra D."/>
            <person name="Gonzalez J."/>
            <person name="Henrissat B."/>
            <person name="Kuo A."/>
            <person name="Liang C."/>
            <person name="Lipzen A."/>
            <person name="Lutzoni F."/>
            <person name="Magnuson J."/>
            <person name="Mondo S."/>
            <person name="Nolan M."/>
            <person name="Ohm R."/>
            <person name="Pangilinan J."/>
            <person name="Park H.-J."/>
            <person name="Ramirez L."/>
            <person name="Alfaro M."/>
            <person name="Sun H."/>
            <person name="Tritt A."/>
            <person name="Yoshinaga Y."/>
            <person name="Zwiers L.-H."/>
            <person name="Turgeon B."/>
            <person name="Goodwin S."/>
            <person name="Spatafora J."/>
            <person name="Crous P."/>
            <person name="Grigoriev I."/>
        </authorList>
    </citation>
    <scope>NUCLEOTIDE SEQUENCE</scope>
    <source>
        <strain evidence="3">CBS 123094</strain>
    </source>
</reference>
<sequence>MPCAASEVPPAKRDIENRQQLPTKRKRESICGLGTSNKPFTIKPCPESPYDKPETFKPVRVIGRAQLPLTFLDTADARFPTNRLFSAHIDVLESSIEPQETRSAQPKVLIARYEMNKSLYAVERVQFGVYSLCKLSSGLKEKEVAELWDPNSLMLYPKYPKSDSTKGEQWWLHAVVKVHAEDAEQPPAKRVRMSMMRTKPVVVAAAMETTSESETARQTETAEAPVRDVSLESPKVPSTPQQLLETLVQQYLDAIYMSRTSLAYFAKGPITRIRGAFTSLEENAPFTYELVSFLRSMLLSHKAADKKYRERLPEIIKSIPPAVFSDDDLVDVALKPKKSRKKIKLSKEGVYPHEEEMIKKWWISGVLDFDVYGEETKDKRIARRVGELRVRETLAQMILMLEIVALEGLSTYKESAGEGEATHDQGDAMAKPKKRKRKLDDIQLLLDLLLDKLCIWQSVEQDAIFDFDAKAPVDPTGKGGSADRLQSFCLEVIVPFYMNRLPEQARMINKKLGGPVQPSPPKRKALKAPTTSHKPGESKEPEAKRSRRTLARVVTDTTGQANQRRPTPALNRSATDSGILTNIKREGSEVPLLAIPFLRSPSAAARQTMSQFKHLNRRQIDLSTPSAAATARLQQKKRVEDDLKDAISALKKPNRTLAAGSYVDENAKRGIGSANKSRKPINTVRKVMKDVQVAATPRAVRKTRDFDDQTPHHPNPFVRRNVTDTPPSSNFCIPPSGVRPKSPIVPGTVRRSVTARHPGGAGVTETPTKAPTNKTLLSTGPSRRTIFTTPVKTDKVFATPVKVKACSPPPFNLATTTPPAVFATPVKPTTSTAIAESPLPISYPPANDGVDDIYKDLGWDNDDDLL</sequence>
<evidence type="ECO:0000313" key="3">
    <source>
        <dbReference type="EMBL" id="KAF1994619.1"/>
    </source>
</evidence>
<protein>
    <recommendedName>
        <fullName evidence="2">DNA replication regulator Sld3 C-terminal domain-containing protein</fullName>
    </recommendedName>
</protein>
<dbReference type="Gene3D" id="1.20.58.2130">
    <property type="match status" value="1"/>
</dbReference>
<feature type="region of interest" description="Disordered" evidence="1">
    <location>
        <begin position="753"/>
        <end position="772"/>
    </location>
</feature>
<dbReference type="GO" id="GO:0006270">
    <property type="term" value="P:DNA replication initiation"/>
    <property type="evidence" value="ECO:0007669"/>
    <property type="project" value="InterPro"/>
</dbReference>
<dbReference type="EMBL" id="ML977655">
    <property type="protein sequence ID" value="KAF1994619.1"/>
    <property type="molecule type" value="Genomic_DNA"/>
</dbReference>
<dbReference type="GO" id="GO:0031261">
    <property type="term" value="C:DNA replication preinitiation complex"/>
    <property type="evidence" value="ECO:0007669"/>
    <property type="project" value="TreeGrafter"/>
</dbReference>
<evidence type="ECO:0000259" key="2">
    <source>
        <dbReference type="Pfam" id="PF08639"/>
    </source>
</evidence>
<dbReference type="PANTHER" id="PTHR28067">
    <property type="entry name" value="DNA REPLICATION REGULATOR SLD3"/>
    <property type="match status" value="1"/>
</dbReference>
<organism evidence="3 4">
    <name type="scientific">Amniculicola lignicola CBS 123094</name>
    <dbReference type="NCBI Taxonomy" id="1392246"/>
    <lineage>
        <taxon>Eukaryota</taxon>
        <taxon>Fungi</taxon>
        <taxon>Dikarya</taxon>
        <taxon>Ascomycota</taxon>
        <taxon>Pezizomycotina</taxon>
        <taxon>Dothideomycetes</taxon>
        <taxon>Pleosporomycetidae</taxon>
        <taxon>Pleosporales</taxon>
        <taxon>Amniculicolaceae</taxon>
        <taxon>Amniculicola</taxon>
    </lineage>
</organism>
<dbReference type="PANTHER" id="PTHR28067:SF1">
    <property type="entry name" value="DNA REPLICATION REGULATOR SLD3"/>
    <property type="match status" value="1"/>
</dbReference>
<dbReference type="OrthoDB" id="5395343at2759"/>
<feature type="region of interest" description="Disordered" evidence="1">
    <location>
        <begin position="511"/>
        <end position="578"/>
    </location>
</feature>
<feature type="region of interest" description="Disordered" evidence="1">
    <location>
        <begin position="1"/>
        <end position="36"/>
    </location>
</feature>
<evidence type="ECO:0000313" key="4">
    <source>
        <dbReference type="Proteomes" id="UP000799779"/>
    </source>
</evidence>
<dbReference type="Proteomes" id="UP000799779">
    <property type="component" value="Unassembled WGS sequence"/>
</dbReference>
<feature type="domain" description="DNA replication regulator Sld3 C-terminal" evidence="2">
    <location>
        <begin position="243"/>
        <end position="769"/>
    </location>
</feature>
<gene>
    <name evidence="3" type="ORF">P154DRAFT_526963</name>
</gene>
<feature type="region of interest" description="Disordered" evidence="1">
    <location>
        <begin position="208"/>
        <end position="237"/>
    </location>
</feature>
<feature type="region of interest" description="Disordered" evidence="1">
    <location>
        <begin position="705"/>
        <end position="746"/>
    </location>
</feature>